<dbReference type="EMBL" id="CAJVPI010002213">
    <property type="protein sequence ID" value="CAG8638437.1"/>
    <property type="molecule type" value="Genomic_DNA"/>
</dbReference>
<reference evidence="1" key="1">
    <citation type="submission" date="2021-06" db="EMBL/GenBank/DDBJ databases">
        <authorList>
            <person name="Kallberg Y."/>
            <person name="Tangrot J."/>
            <person name="Rosling A."/>
        </authorList>
    </citation>
    <scope>NUCLEOTIDE SEQUENCE</scope>
    <source>
        <strain evidence="1">BR232B</strain>
    </source>
</reference>
<name>A0A9N9DKL4_9GLOM</name>
<gene>
    <name evidence="1" type="ORF">PBRASI_LOCUS9636</name>
</gene>
<organism evidence="1 2">
    <name type="scientific">Paraglomus brasilianum</name>
    <dbReference type="NCBI Taxonomy" id="144538"/>
    <lineage>
        <taxon>Eukaryota</taxon>
        <taxon>Fungi</taxon>
        <taxon>Fungi incertae sedis</taxon>
        <taxon>Mucoromycota</taxon>
        <taxon>Glomeromycotina</taxon>
        <taxon>Glomeromycetes</taxon>
        <taxon>Paraglomerales</taxon>
        <taxon>Paraglomeraceae</taxon>
        <taxon>Paraglomus</taxon>
    </lineage>
</organism>
<protein>
    <submittedName>
        <fullName evidence="1">5877_t:CDS:1</fullName>
    </submittedName>
</protein>
<dbReference type="OrthoDB" id="2397787at2759"/>
<sequence length="555" mass="64288">MFVNNTCYDKELLYPGRLALVAYLKSHDPKDWSYMEFLRLNRATIVDVPPFSDDWTGNHGAWFRRYLWAVGEINPKLNGSEKEKVISFHAFIGKGALHTVTTGCRVYGVYRTQVLVVEASDTVTTGSAVNAAHSNSALHQFWREVISDRKQLGLRNILDMESLELLGEASKFQSQKARMNYRYQTRMLAHSLDKRPYESTVYEDEPRIWTKTLESHGTAEDSDGDMAYTEEIQDLSLDEMNIRGKLLAILDEYKQKEEKSGKTYISSTYLNNIIELVNADMQKTIERALDEKQRSWFETALKKQVWEPTKEVRQYFSQFTEDTCNRINIPTLVRKSFISGRFDPYYHEGHDIVQQVFTHCSIRLEAPTKHPDFERPYAIDTVVYILNRLFRMHQDVLVLDGGWIELTTPDTKQHKVDGVFKTIKTNNNQAIIIVEFLCDRRASSSKKGEDHIKLSCNSVHILNKLLESVPRDIARVYLVQTANSYIDVKYLICPLPSIYLLQRFAYIKIPLTFDDFELFSEAMTDLISWQKDVLFTIKAVNRSGTRIKGNDTWNV</sequence>
<accession>A0A9N9DKL4</accession>
<proteinExistence type="predicted"/>
<dbReference type="AlphaFoldDB" id="A0A9N9DKL4"/>
<dbReference type="Proteomes" id="UP000789739">
    <property type="component" value="Unassembled WGS sequence"/>
</dbReference>
<evidence type="ECO:0000313" key="2">
    <source>
        <dbReference type="Proteomes" id="UP000789739"/>
    </source>
</evidence>
<comment type="caution">
    <text evidence="1">The sequence shown here is derived from an EMBL/GenBank/DDBJ whole genome shotgun (WGS) entry which is preliminary data.</text>
</comment>
<evidence type="ECO:0000313" key="1">
    <source>
        <dbReference type="EMBL" id="CAG8638437.1"/>
    </source>
</evidence>
<keyword evidence="2" id="KW-1185">Reference proteome</keyword>